<evidence type="ECO:0000313" key="9">
    <source>
        <dbReference type="Proteomes" id="UP001332192"/>
    </source>
</evidence>
<dbReference type="NCBIfam" id="TIGR01280">
    <property type="entry name" value="xseB"/>
    <property type="match status" value="1"/>
</dbReference>
<evidence type="ECO:0000313" key="8">
    <source>
        <dbReference type="EMBL" id="WRP18332.1"/>
    </source>
</evidence>
<name>A0ABZ1BZX2_9FIRM</name>
<comment type="catalytic activity">
    <reaction evidence="6">
        <text>Exonucleolytic cleavage in either 5'- to 3'- or 3'- to 5'-direction to yield nucleoside 5'-phosphates.</text>
        <dbReference type="EC" id="3.1.11.6"/>
    </reaction>
</comment>
<comment type="similarity">
    <text evidence="1 6">Belongs to the XseB family.</text>
</comment>
<keyword evidence="7" id="KW-0175">Coiled coil</keyword>
<dbReference type="SUPFAM" id="SSF116842">
    <property type="entry name" value="XseB-like"/>
    <property type="match status" value="1"/>
</dbReference>
<evidence type="ECO:0000256" key="1">
    <source>
        <dbReference type="ARBA" id="ARBA00009998"/>
    </source>
</evidence>
<dbReference type="PIRSF" id="PIRSF006488">
    <property type="entry name" value="Exonuc_VII_S"/>
    <property type="match status" value="1"/>
</dbReference>
<accession>A0ABZ1BZX2</accession>
<keyword evidence="9" id="KW-1185">Reference proteome</keyword>
<dbReference type="Gene3D" id="1.10.287.1040">
    <property type="entry name" value="Exonuclease VII, small subunit"/>
    <property type="match status" value="1"/>
</dbReference>
<evidence type="ECO:0000256" key="4">
    <source>
        <dbReference type="ARBA" id="ARBA00022801"/>
    </source>
</evidence>
<dbReference type="EMBL" id="CP141615">
    <property type="protein sequence ID" value="WRP18332.1"/>
    <property type="molecule type" value="Genomic_DNA"/>
</dbReference>
<comment type="subcellular location">
    <subcellularLocation>
        <location evidence="6">Cytoplasm</location>
    </subcellularLocation>
</comment>
<keyword evidence="2 6" id="KW-0963">Cytoplasm</keyword>
<evidence type="ECO:0000256" key="7">
    <source>
        <dbReference type="SAM" id="Coils"/>
    </source>
</evidence>
<comment type="subunit">
    <text evidence="6">Heterooligomer composed of large and small subunits.</text>
</comment>
<dbReference type="Proteomes" id="UP001332192">
    <property type="component" value="Chromosome"/>
</dbReference>
<keyword evidence="4 6" id="KW-0378">Hydrolase</keyword>
<evidence type="ECO:0000256" key="3">
    <source>
        <dbReference type="ARBA" id="ARBA00022722"/>
    </source>
</evidence>
<keyword evidence="5 6" id="KW-0269">Exonuclease</keyword>
<evidence type="ECO:0000256" key="5">
    <source>
        <dbReference type="ARBA" id="ARBA00022839"/>
    </source>
</evidence>
<keyword evidence="3 6" id="KW-0540">Nuclease</keyword>
<dbReference type="EC" id="3.1.11.6" evidence="6"/>
<dbReference type="NCBIfam" id="NF002140">
    <property type="entry name" value="PRK00977.1-4"/>
    <property type="match status" value="1"/>
</dbReference>
<proteinExistence type="inferred from homology"/>
<dbReference type="PANTHER" id="PTHR34137:SF1">
    <property type="entry name" value="EXODEOXYRIBONUCLEASE 7 SMALL SUBUNIT"/>
    <property type="match status" value="1"/>
</dbReference>
<dbReference type="Pfam" id="PF02609">
    <property type="entry name" value="Exonuc_VII_S"/>
    <property type="match status" value="1"/>
</dbReference>
<comment type="function">
    <text evidence="6">Bidirectionally degrades single-stranded DNA into large acid-insoluble oligonucleotides, which are then degraded further into small acid-soluble oligonucleotides.</text>
</comment>
<dbReference type="PANTHER" id="PTHR34137">
    <property type="entry name" value="EXODEOXYRIBONUCLEASE 7 SMALL SUBUNIT"/>
    <property type="match status" value="1"/>
</dbReference>
<dbReference type="HAMAP" id="MF_00337">
    <property type="entry name" value="Exonuc_7_S"/>
    <property type="match status" value="1"/>
</dbReference>
<reference evidence="8 9" key="1">
    <citation type="journal article" date="2024" name="Front. Microbiol.">
        <title>Novel thermophilic genera Geochorda gen. nov. and Carboxydochorda gen. nov. from the deep terrestrial subsurface reveal the ecophysiological diversity in the class Limnochordia.</title>
        <authorList>
            <person name="Karnachuk O.V."/>
            <person name="Lukina A.P."/>
            <person name="Avakyan M.R."/>
            <person name="Kadnikov V.V."/>
            <person name="Begmatov S."/>
            <person name="Beletsky A.V."/>
            <person name="Vlasova K.G."/>
            <person name="Novikov A.A."/>
            <person name="Shcherbakova V.A."/>
            <person name="Mardanov A.V."/>
            <person name="Ravin N.V."/>
        </authorList>
    </citation>
    <scope>NUCLEOTIDE SEQUENCE [LARGE SCALE GENOMIC DNA]</scope>
    <source>
        <strain evidence="8 9">L945</strain>
    </source>
</reference>
<evidence type="ECO:0000256" key="6">
    <source>
        <dbReference type="HAMAP-Rule" id="MF_00337"/>
    </source>
</evidence>
<dbReference type="InterPro" id="IPR037004">
    <property type="entry name" value="Exonuc_VII_ssu_sf"/>
</dbReference>
<gene>
    <name evidence="6" type="primary">xseB</name>
    <name evidence="8" type="ORF">U7230_04815</name>
</gene>
<organism evidence="8 9">
    <name type="scientific">Carboxydichorda subterranea</name>
    <dbReference type="NCBI Taxonomy" id="3109565"/>
    <lineage>
        <taxon>Bacteria</taxon>
        <taxon>Bacillati</taxon>
        <taxon>Bacillota</taxon>
        <taxon>Limnochordia</taxon>
        <taxon>Limnochordales</taxon>
        <taxon>Geochordaceae</taxon>
        <taxon>Carboxydichorda</taxon>
    </lineage>
</organism>
<sequence>MREGTGEDSLTFEEALERLEQAVERLESGELTLEQALEAYEEGVRMARICAQRLQAAEARLLVLSQQQGRDVAVPLEDEEEKR</sequence>
<dbReference type="InterPro" id="IPR003761">
    <property type="entry name" value="Exonuc_VII_S"/>
</dbReference>
<evidence type="ECO:0000256" key="2">
    <source>
        <dbReference type="ARBA" id="ARBA00022490"/>
    </source>
</evidence>
<feature type="coiled-coil region" evidence="7">
    <location>
        <begin position="9"/>
        <end position="39"/>
    </location>
</feature>
<protein>
    <recommendedName>
        <fullName evidence="6">Exodeoxyribonuclease 7 small subunit</fullName>
        <ecNumber evidence="6">3.1.11.6</ecNumber>
    </recommendedName>
    <alternativeName>
        <fullName evidence="6">Exodeoxyribonuclease VII small subunit</fullName>
        <shortName evidence="6">Exonuclease VII small subunit</shortName>
    </alternativeName>
</protein>
<dbReference type="RefSeq" id="WP_324717603.1">
    <property type="nucleotide sequence ID" value="NZ_CP141615.1"/>
</dbReference>
<dbReference type="GO" id="GO:0008855">
    <property type="term" value="F:exodeoxyribonuclease VII activity"/>
    <property type="evidence" value="ECO:0007669"/>
    <property type="project" value="UniProtKB-EC"/>
</dbReference>